<evidence type="ECO:0000256" key="1">
    <source>
        <dbReference type="ARBA" id="ARBA00023125"/>
    </source>
</evidence>
<organism evidence="3 4">
    <name type="scientific">Fusarium oxysporum f. sp. cubense (strain race 1)</name>
    <name type="common">Panama disease fungus</name>
    <dbReference type="NCBI Taxonomy" id="1229664"/>
    <lineage>
        <taxon>Eukaryota</taxon>
        <taxon>Fungi</taxon>
        <taxon>Dikarya</taxon>
        <taxon>Ascomycota</taxon>
        <taxon>Pezizomycotina</taxon>
        <taxon>Sordariomycetes</taxon>
        <taxon>Hypocreomycetidae</taxon>
        <taxon>Hypocreales</taxon>
        <taxon>Nectriaceae</taxon>
        <taxon>Fusarium</taxon>
        <taxon>Fusarium oxysporum species complex</taxon>
    </lineage>
</organism>
<evidence type="ECO:0000313" key="4">
    <source>
        <dbReference type="Proteomes" id="UP000016928"/>
    </source>
</evidence>
<proteinExistence type="predicted"/>
<dbReference type="EMBL" id="KB730144">
    <property type="protein sequence ID" value="ENH71626.1"/>
    <property type="molecule type" value="Genomic_DNA"/>
</dbReference>
<reference evidence="4" key="1">
    <citation type="submission" date="2012-09" db="EMBL/GenBank/DDBJ databases">
        <title>Genome sequencing and comparative transcriptomics of race 1 and race 4 of banana pathogen: Fusarium oxysporum f. sp. cubense.</title>
        <authorList>
            <person name="Fang X."/>
            <person name="Huang J."/>
        </authorList>
    </citation>
    <scope>NUCLEOTIDE SEQUENCE [LARGE SCALE GENOMIC DNA]</scope>
    <source>
        <strain evidence="4">race 1</strain>
    </source>
</reference>
<protein>
    <recommendedName>
        <fullName evidence="2">HTH CENPB-type domain-containing protein</fullName>
    </recommendedName>
</protein>
<sequence>YILDLNSRGFPSRHRDIKEIANRLLANRDASPVGKRWAINFIKRQPELKTRFQRKYNY</sequence>
<dbReference type="InterPro" id="IPR006600">
    <property type="entry name" value="HTH_CenpB_DNA-bd_dom"/>
</dbReference>
<feature type="domain" description="HTH CENPB-type" evidence="2">
    <location>
        <begin position="1"/>
        <end position="51"/>
    </location>
</feature>
<dbReference type="OrthoDB" id="5231586at2759"/>
<dbReference type="Pfam" id="PF03221">
    <property type="entry name" value="HTH_Tnp_Tc5"/>
    <property type="match status" value="1"/>
</dbReference>
<accession>N4US37</accession>
<dbReference type="VEuPathDB" id="FungiDB:FOC1_g10000063"/>
<keyword evidence="1" id="KW-0238">DNA-binding</keyword>
<evidence type="ECO:0000313" key="3">
    <source>
        <dbReference type="EMBL" id="ENH71626.1"/>
    </source>
</evidence>
<evidence type="ECO:0000259" key="2">
    <source>
        <dbReference type="PROSITE" id="PS51253"/>
    </source>
</evidence>
<dbReference type="GO" id="GO:0003677">
    <property type="term" value="F:DNA binding"/>
    <property type="evidence" value="ECO:0007669"/>
    <property type="project" value="UniProtKB-KW"/>
</dbReference>
<dbReference type="PROSITE" id="PS51253">
    <property type="entry name" value="HTH_CENPB"/>
    <property type="match status" value="1"/>
</dbReference>
<feature type="non-terminal residue" evidence="3">
    <location>
        <position position="1"/>
    </location>
</feature>
<dbReference type="HOGENOM" id="CLU_2984479_0_0_1"/>
<dbReference type="Proteomes" id="UP000016928">
    <property type="component" value="Unassembled WGS sequence"/>
</dbReference>
<reference evidence="4" key="2">
    <citation type="journal article" date="2014" name="PLoS ONE">
        <title>Genome and Transcriptome Analysis of the Fungal Pathogen Fusarium oxysporum f. sp. cubense Causing Banana Vascular Wilt Disease.</title>
        <authorList>
            <person name="Guo L."/>
            <person name="Han L."/>
            <person name="Yang L."/>
            <person name="Zeng H."/>
            <person name="Fan D."/>
            <person name="Zhu Y."/>
            <person name="Feng Y."/>
            <person name="Wang G."/>
            <person name="Peng C."/>
            <person name="Jiang X."/>
            <person name="Zhou D."/>
            <person name="Ni P."/>
            <person name="Liang C."/>
            <person name="Liu L."/>
            <person name="Wang J."/>
            <person name="Mao C."/>
            <person name="Fang X."/>
            <person name="Peng M."/>
            <person name="Huang J."/>
        </authorList>
    </citation>
    <scope>NUCLEOTIDE SEQUENCE [LARGE SCALE GENOMIC DNA]</scope>
    <source>
        <strain evidence="4">race 1</strain>
    </source>
</reference>
<gene>
    <name evidence="3" type="ORF">FOC1_g10000063</name>
</gene>
<dbReference type="AlphaFoldDB" id="N4US37"/>
<name>N4US37_FUSC1</name>